<dbReference type="FunFam" id="3.40.920.10:FF:000003">
    <property type="entry name" value="Pyruvate ferredoxin oxidoreductase, alpha subunit"/>
    <property type="match status" value="1"/>
</dbReference>
<dbReference type="NCBIfam" id="TIGR03710">
    <property type="entry name" value="OAFO_sf"/>
    <property type="match status" value="1"/>
</dbReference>
<evidence type="ECO:0000256" key="1">
    <source>
        <dbReference type="ARBA" id="ARBA00023002"/>
    </source>
</evidence>
<dbReference type="PANTHER" id="PTHR32154:SF20">
    <property type="entry name" value="2-OXOGLUTARATE OXIDOREDUCTASE SUBUNIT KORA"/>
    <property type="match status" value="1"/>
</dbReference>
<organism evidence="5 6">
    <name type="scientific">Novibacillus thermophilus</name>
    <dbReference type="NCBI Taxonomy" id="1471761"/>
    <lineage>
        <taxon>Bacteria</taxon>
        <taxon>Bacillati</taxon>
        <taxon>Bacillota</taxon>
        <taxon>Bacilli</taxon>
        <taxon>Bacillales</taxon>
        <taxon>Thermoactinomycetaceae</taxon>
        <taxon>Novibacillus</taxon>
    </lineage>
</organism>
<dbReference type="Pfam" id="PF01855">
    <property type="entry name" value="POR_N"/>
    <property type="match status" value="1"/>
</dbReference>
<evidence type="ECO:0000259" key="2">
    <source>
        <dbReference type="Pfam" id="PF01558"/>
    </source>
</evidence>
<dbReference type="InterPro" id="IPR009014">
    <property type="entry name" value="Transketo_C/PFOR_II"/>
</dbReference>
<dbReference type="STRING" id="1471761.B0W44_02255"/>
<dbReference type="Gene3D" id="3.40.50.970">
    <property type="match status" value="1"/>
</dbReference>
<dbReference type="Gene3D" id="3.40.50.920">
    <property type="match status" value="1"/>
</dbReference>
<dbReference type="GO" id="GO:0006979">
    <property type="term" value="P:response to oxidative stress"/>
    <property type="evidence" value="ECO:0007669"/>
    <property type="project" value="TreeGrafter"/>
</dbReference>
<dbReference type="KEGG" id="ntr:B0W44_02255"/>
<dbReference type="OrthoDB" id="9794954at2"/>
<dbReference type="SUPFAM" id="SSF53323">
    <property type="entry name" value="Pyruvate-ferredoxin oxidoreductase, PFOR, domain III"/>
    <property type="match status" value="1"/>
</dbReference>
<dbReference type="Gene3D" id="3.40.920.10">
    <property type="entry name" value="Pyruvate-ferredoxin oxidoreductase, PFOR, domain III"/>
    <property type="match status" value="1"/>
</dbReference>
<protein>
    <submittedName>
        <fullName evidence="5">2-oxoglutarate ferredoxin oxidoreductase subunit alpha</fullName>
    </submittedName>
</protein>
<dbReference type="Proteomes" id="UP000188603">
    <property type="component" value="Chromosome"/>
</dbReference>
<sequence length="589" mass="64324">MLHQLSWMVGGQQGEGIDPTGSILSKALNRQGYFIYGYRHFSSRIKGGHSNYKVRISTKPRLSNADALDMLVAFDQETIDLNARELKPGGLILGDSKFKPSVDRNDVQLLHIPLTEIAEELGSRIMKNMVAIGATTAILGIDPSIFTDMIKKQFARKGDKIVQANLEAIRKGAESAKEQLNPKTDFTLAPADGKSRLLMMGNDAISLGAMAAGCRVMPAYPITPASDIMESLVKRLPEIGGVVLQTEDEIAAVITAIGASYAGARAMTATSGPGLSLMMEAIGLSGMTETPLVIVDTQRGGPSTGLPTKNEQSDLNTVLYGSHGEIPRIVLAPSTAEECFYDTVHAFNYAEQYQCPVILMTDLALSLALQTVEQLDYSQVKISRGKLLSDEEVAALTDENGYFPRYADSPDGISPRAMPGQKGGIHYVTGVEHNEIGRPLEGTANREKMMKKRMRKLENVQLPNSLITREKDDAEWLIVGFGSTRGPIEEAREQLAADGIPTSHLHIRVLAPFPTQSVKDVLSRYERVLVVENNATGQLAAQLRQYVGDISTIYSQTKFNGDPYYPSEITEHVKELMAHGNSQRLSYVR</sequence>
<dbReference type="InterPro" id="IPR033412">
    <property type="entry name" value="PFOR_II"/>
</dbReference>
<dbReference type="InterPro" id="IPR022367">
    <property type="entry name" value="2-oxoacid/accept_OxRdtase_asu"/>
</dbReference>
<dbReference type="InterPro" id="IPR002869">
    <property type="entry name" value="Pyrv_flavodox_OxRed_cen"/>
</dbReference>
<name>A0A1U9K401_9BACL</name>
<dbReference type="InterPro" id="IPR019752">
    <property type="entry name" value="Pyrv/ketoisovalerate_OxRed_cat"/>
</dbReference>
<dbReference type="Pfam" id="PF17147">
    <property type="entry name" value="PFOR_II"/>
    <property type="match status" value="1"/>
</dbReference>
<evidence type="ECO:0000259" key="4">
    <source>
        <dbReference type="Pfam" id="PF17147"/>
    </source>
</evidence>
<reference evidence="5 6" key="1">
    <citation type="journal article" date="2015" name="Int. J. Syst. Evol. Microbiol.">
        <title>Novibacillus thermophilus gen. nov., sp. nov., a Gram-staining-negative and moderately thermophilic member of the family Thermoactinomycetaceae.</title>
        <authorList>
            <person name="Yang G."/>
            <person name="Chen J."/>
            <person name="Zhou S."/>
        </authorList>
    </citation>
    <scope>NUCLEOTIDE SEQUENCE [LARGE SCALE GENOMIC DNA]</scope>
    <source>
        <strain evidence="5 6">SG-1</strain>
    </source>
</reference>
<dbReference type="CDD" id="cd07034">
    <property type="entry name" value="TPP_PYR_PFOR_IOR-alpha_like"/>
    <property type="match status" value="1"/>
</dbReference>
<dbReference type="RefSeq" id="WP_077718583.1">
    <property type="nucleotide sequence ID" value="NZ_CP019699.1"/>
</dbReference>
<proteinExistence type="predicted"/>
<dbReference type="InterPro" id="IPR029061">
    <property type="entry name" value="THDP-binding"/>
</dbReference>
<dbReference type="InterPro" id="IPR050722">
    <property type="entry name" value="Pyruvate:ferred/Flavod_OxRd"/>
</dbReference>
<dbReference type="EMBL" id="CP019699">
    <property type="protein sequence ID" value="AQS54765.1"/>
    <property type="molecule type" value="Genomic_DNA"/>
</dbReference>
<dbReference type="PANTHER" id="PTHR32154">
    <property type="entry name" value="PYRUVATE-FLAVODOXIN OXIDOREDUCTASE-RELATED"/>
    <property type="match status" value="1"/>
</dbReference>
<dbReference type="InterPro" id="IPR002880">
    <property type="entry name" value="Pyrv_Fd/Flavodoxin_OxRdtase_N"/>
</dbReference>
<dbReference type="SUPFAM" id="SSF52518">
    <property type="entry name" value="Thiamin diphosphate-binding fold (THDP-binding)"/>
    <property type="match status" value="1"/>
</dbReference>
<gene>
    <name evidence="5" type="ORF">B0W44_02255</name>
</gene>
<evidence type="ECO:0000313" key="5">
    <source>
        <dbReference type="EMBL" id="AQS54765.1"/>
    </source>
</evidence>
<dbReference type="FunFam" id="3.40.50.970:FF:000022">
    <property type="entry name" value="2-oxoglutarate ferredoxin oxidoreductase alpha subunit"/>
    <property type="match status" value="1"/>
</dbReference>
<dbReference type="GO" id="GO:0016903">
    <property type="term" value="F:oxidoreductase activity, acting on the aldehyde or oxo group of donors"/>
    <property type="evidence" value="ECO:0007669"/>
    <property type="project" value="InterPro"/>
</dbReference>
<feature type="domain" description="Pyruvate flavodoxin/ferredoxin oxidoreductase pyrimidine binding" evidence="3">
    <location>
        <begin position="208"/>
        <end position="450"/>
    </location>
</feature>
<accession>A0A1U9K401</accession>
<keyword evidence="6" id="KW-1185">Reference proteome</keyword>
<dbReference type="AlphaFoldDB" id="A0A1U9K401"/>
<evidence type="ECO:0000259" key="3">
    <source>
        <dbReference type="Pfam" id="PF01855"/>
    </source>
</evidence>
<dbReference type="SUPFAM" id="SSF52922">
    <property type="entry name" value="TK C-terminal domain-like"/>
    <property type="match status" value="1"/>
</dbReference>
<evidence type="ECO:0000313" key="6">
    <source>
        <dbReference type="Proteomes" id="UP000188603"/>
    </source>
</evidence>
<feature type="domain" description="Pyruvate/ketoisovalerate oxidoreductase catalytic" evidence="2">
    <location>
        <begin position="14"/>
        <end position="174"/>
    </location>
</feature>
<keyword evidence="1" id="KW-0560">Oxidoreductase</keyword>
<feature type="domain" description="Pyruvate:ferredoxin oxidoreductase core" evidence="4">
    <location>
        <begin position="474"/>
        <end position="562"/>
    </location>
</feature>
<dbReference type="Pfam" id="PF01558">
    <property type="entry name" value="POR"/>
    <property type="match status" value="1"/>
</dbReference>